<gene>
    <name evidence="1" type="ORF">A134_23235</name>
</gene>
<sequence>MAISRLAYFGDNPHMLKSLQKTKGVFRTLQARERLSAVVVMSGLLVRAQFNGSVGVPDGQAEQHENAGLLGVSHKDIIGYATCLYGVDMSKGVYYRMVNKIKLAGYLTVTACRTIKSGDKTEPNWAEACEFGLVKSVAAIKEIPDKFFEDLGINKNPKYLESKLDSAKRFFAKGYVLAWKILEVALKSGKRLSTKVNHPTPNPNVPYVEEDGYFQDASILPSLSAYETPT</sequence>
<name>A0A1B1C397_9VIBR</name>
<reference evidence="1" key="2">
    <citation type="submission" date="2016-06" db="EMBL/GenBank/DDBJ databases">
        <title>Adaptive Radiation by Waves of Gene Transfer Leads to Fine-Scale Resource Partitioning in Marine Microbes.</title>
        <authorList>
            <person name="Hehemann J.-H."/>
            <person name="Arevalo P."/>
            <person name="Datta M.S."/>
            <person name="Yu X."/>
            <person name="Corzett C.H."/>
            <person name="Henschel A."/>
            <person name="Preheim S.P."/>
            <person name="Timberlake S."/>
            <person name="Alm E.J."/>
            <person name="Polz M.F."/>
        </authorList>
    </citation>
    <scope>NUCLEOTIDE SEQUENCE</scope>
    <source>
        <strain evidence="1">9CS106</strain>
    </source>
</reference>
<dbReference type="EMBL" id="CP016231">
    <property type="protein sequence ID" value="ANP79331.1"/>
    <property type="molecule type" value="Genomic_DNA"/>
</dbReference>
<evidence type="ECO:0000313" key="1">
    <source>
        <dbReference type="EMBL" id="ANP79331.1"/>
    </source>
</evidence>
<organism evidence="1">
    <name type="scientific">Vibrio crassostreae 9CS106</name>
    <dbReference type="NCBI Taxonomy" id="1191300"/>
    <lineage>
        <taxon>Bacteria</taxon>
        <taxon>Pseudomonadati</taxon>
        <taxon>Pseudomonadota</taxon>
        <taxon>Gammaproteobacteria</taxon>
        <taxon>Vibrionales</taxon>
        <taxon>Vibrionaceae</taxon>
        <taxon>Vibrio</taxon>
    </lineage>
</organism>
<accession>A0A1B1C397</accession>
<reference evidence="1" key="1">
    <citation type="journal article" date="2012" name="Science">
        <title>Ecological populations of bacteria act as socially cohesive units of antibiotic production and resistance.</title>
        <authorList>
            <person name="Cordero O.X."/>
            <person name="Wildschutte H."/>
            <person name="Kirkup B."/>
            <person name="Proehl S."/>
            <person name="Ngo L."/>
            <person name="Hussain F."/>
            <person name="Le Roux F."/>
            <person name="Mincer T."/>
            <person name="Polz M.F."/>
        </authorList>
    </citation>
    <scope>NUCLEOTIDE SEQUENCE</scope>
    <source>
        <strain evidence="1">9CS106</strain>
    </source>
</reference>
<proteinExistence type="predicted"/>
<protein>
    <submittedName>
        <fullName evidence="1">Uncharacterized protein</fullName>
    </submittedName>
</protein>
<dbReference type="AlphaFoldDB" id="A0A1B1C397"/>